<dbReference type="EMBL" id="CP026115">
    <property type="protein sequence ID" value="QHG67161.1"/>
    <property type="molecule type" value="Genomic_DNA"/>
</dbReference>
<dbReference type="AlphaFoldDB" id="A0A6I6XNF0"/>
<accession>A0A6I6XNF0</accession>
<dbReference type="RefSeq" id="WP_159412227.1">
    <property type="nucleotide sequence ID" value="NZ_CP026115.2"/>
</dbReference>
<proteinExistence type="predicted"/>
<evidence type="ECO:0000313" key="2">
    <source>
        <dbReference type="EMBL" id="QHG67161.1"/>
    </source>
</evidence>
<feature type="transmembrane region" description="Helical" evidence="1">
    <location>
        <begin position="136"/>
        <end position="155"/>
    </location>
</feature>
<keyword evidence="1" id="KW-1133">Transmembrane helix</keyword>
<sequence>MIQALNRYIAKKINAVIMMAPLKREMIRLAICFSIAALLNVVLFFGVEADGAIKPWAEIPLRLLASTTLFVFMVKIFLPIFGWTILKAVLLSANNAFGGILSFLGNQFTGALYCSALVLASLALKQYTIDGTMDPQLAILIPTVFLAGFLYFYFFQCAIQKTIAPALRTPPLPRSGSLS</sequence>
<name>A0A6I6XNF0_PSEPU</name>
<evidence type="ECO:0000256" key="1">
    <source>
        <dbReference type="SAM" id="Phobius"/>
    </source>
</evidence>
<feature type="transmembrane region" description="Helical" evidence="1">
    <location>
        <begin position="98"/>
        <end position="124"/>
    </location>
</feature>
<keyword evidence="1" id="KW-0812">Transmembrane</keyword>
<reference evidence="2 3" key="1">
    <citation type="submission" date="2020-02" db="EMBL/GenBank/DDBJ databases">
        <title>Pseudomonas Putida W5 Complete Genome Assembly.</title>
        <authorList>
            <person name="Yuan Z.-C."/>
            <person name="Shaw G.A."/>
            <person name="Cusano A.D."/>
            <person name="Caddey B.J."/>
            <person name="Weselowski B.J."/>
        </authorList>
    </citation>
    <scope>NUCLEOTIDE SEQUENCE [LARGE SCALE GENOMIC DNA]</scope>
    <source>
        <strain evidence="2 3">W5</strain>
    </source>
</reference>
<evidence type="ECO:0000313" key="3">
    <source>
        <dbReference type="Proteomes" id="UP000464480"/>
    </source>
</evidence>
<feature type="transmembrane region" description="Helical" evidence="1">
    <location>
        <begin position="59"/>
        <end position="86"/>
    </location>
</feature>
<protein>
    <submittedName>
        <fullName evidence="2">Uncharacterized protein</fullName>
    </submittedName>
</protein>
<gene>
    <name evidence="2" type="ORF">C2H86_23255</name>
</gene>
<dbReference type="Proteomes" id="UP000464480">
    <property type="component" value="Chromosome"/>
</dbReference>
<organism evidence="2 3">
    <name type="scientific">Pseudomonas putida</name>
    <name type="common">Arthrobacter siderocapsulatus</name>
    <dbReference type="NCBI Taxonomy" id="303"/>
    <lineage>
        <taxon>Bacteria</taxon>
        <taxon>Pseudomonadati</taxon>
        <taxon>Pseudomonadota</taxon>
        <taxon>Gammaproteobacteria</taxon>
        <taxon>Pseudomonadales</taxon>
        <taxon>Pseudomonadaceae</taxon>
        <taxon>Pseudomonas</taxon>
    </lineage>
</organism>
<keyword evidence="1" id="KW-0472">Membrane</keyword>